<dbReference type="InParanoid" id="A0A0Q3IMN3"/>
<dbReference type="AlphaFoldDB" id="A0A0Q3IMN3"/>
<evidence type="ECO:0000313" key="2">
    <source>
        <dbReference type="EnsemblPlants" id="KQJ87536"/>
    </source>
</evidence>
<evidence type="ECO:0000313" key="3">
    <source>
        <dbReference type="Proteomes" id="UP000008810"/>
    </source>
</evidence>
<dbReference type="EnsemblPlants" id="KQJ87536">
    <property type="protein sequence ID" value="KQJ87536"/>
    <property type="gene ID" value="BRADI_4g11731v3"/>
</dbReference>
<name>A0A0Q3IMN3_BRADI</name>
<organism evidence="1">
    <name type="scientific">Brachypodium distachyon</name>
    <name type="common">Purple false brome</name>
    <name type="synonym">Trachynia distachya</name>
    <dbReference type="NCBI Taxonomy" id="15368"/>
    <lineage>
        <taxon>Eukaryota</taxon>
        <taxon>Viridiplantae</taxon>
        <taxon>Streptophyta</taxon>
        <taxon>Embryophyta</taxon>
        <taxon>Tracheophyta</taxon>
        <taxon>Spermatophyta</taxon>
        <taxon>Magnoliopsida</taxon>
        <taxon>Liliopsida</taxon>
        <taxon>Poales</taxon>
        <taxon>Poaceae</taxon>
        <taxon>BOP clade</taxon>
        <taxon>Pooideae</taxon>
        <taxon>Stipodae</taxon>
        <taxon>Brachypodieae</taxon>
        <taxon>Brachypodium</taxon>
    </lineage>
</organism>
<accession>A0A0Q3IMN3</accession>
<reference evidence="1 2" key="1">
    <citation type="journal article" date="2010" name="Nature">
        <title>Genome sequencing and analysis of the model grass Brachypodium distachyon.</title>
        <authorList>
            <consortium name="International Brachypodium Initiative"/>
        </authorList>
    </citation>
    <scope>NUCLEOTIDE SEQUENCE [LARGE SCALE GENOMIC DNA]</scope>
    <source>
        <strain evidence="1 2">Bd21</strain>
    </source>
</reference>
<gene>
    <name evidence="1" type="ORF">BRADI_4g11731v3</name>
</gene>
<evidence type="ECO:0000313" key="1">
    <source>
        <dbReference type="EMBL" id="KQJ87536.1"/>
    </source>
</evidence>
<reference evidence="2" key="3">
    <citation type="submission" date="2018-08" db="UniProtKB">
        <authorList>
            <consortium name="EnsemblPlants"/>
        </authorList>
    </citation>
    <scope>IDENTIFICATION</scope>
    <source>
        <strain evidence="2">cv. Bd21</strain>
    </source>
</reference>
<protein>
    <submittedName>
        <fullName evidence="1 2">Uncharacterized protein</fullName>
    </submittedName>
</protein>
<dbReference type="Gramene" id="KQJ87536">
    <property type="protein sequence ID" value="KQJ87536"/>
    <property type="gene ID" value="BRADI_4g11731v3"/>
</dbReference>
<dbReference type="Proteomes" id="UP000008810">
    <property type="component" value="Chromosome 4"/>
</dbReference>
<dbReference type="EMBL" id="CM000883">
    <property type="protein sequence ID" value="KQJ87536.1"/>
    <property type="molecule type" value="Genomic_DNA"/>
</dbReference>
<sequence>MYVRTHSYGSMRQVYFAQHDMCCTVTSSGSSSASRSSPKYNIFSQLLINTLDSKGLHVSITLSNHLQVLDTPCSLCKVHHRVGNTKLQGAERSLVNISS</sequence>
<reference evidence="1" key="2">
    <citation type="submission" date="2017-06" db="EMBL/GenBank/DDBJ databases">
        <title>WGS assembly of Brachypodium distachyon.</title>
        <authorList>
            <consortium name="The International Brachypodium Initiative"/>
            <person name="Lucas S."/>
            <person name="Harmon-Smith M."/>
            <person name="Lail K."/>
            <person name="Tice H."/>
            <person name="Grimwood J."/>
            <person name="Bruce D."/>
            <person name="Barry K."/>
            <person name="Shu S."/>
            <person name="Lindquist E."/>
            <person name="Wang M."/>
            <person name="Pitluck S."/>
            <person name="Vogel J.P."/>
            <person name="Garvin D.F."/>
            <person name="Mockler T.C."/>
            <person name="Schmutz J."/>
            <person name="Rokhsar D."/>
            <person name="Bevan M.W."/>
        </authorList>
    </citation>
    <scope>NUCLEOTIDE SEQUENCE</scope>
    <source>
        <strain evidence="1">Bd21</strain>
    </source>
</reference>
<proteinExistence type="predicted"/>
<keyword evidence="3" id="KW-1185">Reference proteome</keyword>